<dbReference type="RefSeq" id="XP_043047089.1">
    <property type="nucleotide sequence ID" value="XM_043193779.1"/>
</dbReference>
<keyword evidence="2" id="KW-0539">Nucleus</keyword>
<evidence type="ECO:0000256" key="1">
    <source>
        <dbReference type="ARBA" id="ARBA00022723"/>
    </source>
</evidence>
<dbReference type="InterPro" id="IPR036864">
    <property type="entry name" value="Zn2-C6_fun-type_DNA-bd_sf"/>
</dbReference>
<feature type="compositionally biased region" description="Basic and acidic residues" evidence="3">
    <location>
        <begin position="130"/>
        <end position="142"/>
    </location>
</feature>
<dbReference type="GO" id="GO:0006351">
    <property type="term" value="P:DNA-templated transcription"/>
    <property type="evidence" value="ECO:0007669"/>
    <property type="project" value="InterPro"/>
</dbReference>
<dbReference type="PROSITE" id="PS50048">
    <property type="entry name" value="ZN2_CY6_FUNGAL_2"/>
    <property type="match status" value="1"/>
</dbReference>
<dbReference type="InterPro" id="IPR001138">
    <property type="entry name" value="Zn2Cys6_DnaBD"/>
</dbReference>
<dbReference type="OrthoDB" id="2262349at2759"/>
<organism evidence="5 6">
    <name type="scientific">Scheffersomyces spartinae</name>
    <dbReference type="NCBI Taxonomy" id="45513"/>
    <lineage>
        <taxon>Eukaryota</taxon>
        <taxon>Fungi</taxon>
        <taxon>Dikarya</taxon>
        <taxon>Ascomycota</taxon>
        <taxon>Saccharomycotina</taxon>
        <taxon>Pichiomycetes</taxon>
        <taxon>Debaryomycetaceae</taxon>
        <taxon>Scheffersomyces</taxon>
    </lineage>
</organism>
<dbReference type="PANTHER" id="PTHR31644:SF2">
    <property type="entry name" value="TRANSCRIPTIONAL ACTIVATOR ARO80-RELATED"/>
    <property type="match status" value="1"/>
</dbReference>
<feature type="compositionally biased region" description="Low complexity" evidence="3">
    <location>
        <begin position="960"/>
        <end position="973"/>
    </location>
</feature>
<proteinExistence type="predicted"/>
<dbReference type="PANTHER" id="PTHR31644">
    <property type="entry name" value="TRANSCRIPTIONAL ACTIVATOR ARO80-RELATED"/>
    <property type="match status" value="1"/>
</dbReference>
<evidence type="ECO:0000313" key="6">
    <source>
        <dbReference type="Proteomes" id="UP000790833"/>
    </source>
</evidence>
<dbReference type="SUPFAM" id="SSF57701">
    <property type="entry name" value="Zn2/Cys6 DNA-binding domain"/>
    <property type="match status" value="1"/>
</dbReference>
<dbReference type="SMART" id="SM00066">
    <property type="entry name" value="GAL4"/>
    <property type="match status" value="1"/>
</dbReference>
<feature type="region of interest" description="Disordered" evidence="3">
    <location>
        <begin position="460"/>
        <end position="490"/>
    </location>
</feature>
<feature type="region of interest" description="Disordered" evidence="3">
    <location>
        <begin position="564"/>
        <end position="602"/>
    </location>
</feature>
<feature type="region of interest" description="Disordered" evidence="3">
    <location>
        <begin position="128"/>
        <end position="165"/>
    </location>
</feature>
<dbReference type="CDD" id="cd12148">
    <property type="entry name" value="fungal_TF_MHR"/>
    <property type="match status" value="1"/>
</dbReference>
<accession>A0A9P7V5A6</accession>
<evidence type="ECO:0000256" key="2">
    <source>
        <dbReference type="ARBA" id="ARBA00023242"/>
    </source>
</evidence>
<feature type="compositionally biased region" description="Low complexity" evidence="3">
    <location>
        <begin position="220"/>
        <end position="242"/>
    </location>
</feature>
<feature type="region of interest" description="Disordered" evidence="3">
    <location>
        <begin position="931"/>
        <end position="983"/>
    </location>
</feature>
<dbReference type="GeneID" id="66116416"/>
<reference evidence="5" key="1">
    <citation type="submission" date="2021-03" db="EMBL/GenBank/DDBJ databases">
        <authorList>
            <person name="Palmer J.M."/>
        </authorList>
    </citation>
    <scope>NUCLEOTIDE SEQUENCE</scope>
    <source>
        <strain evidence="5">ARV_011</strain>
    </source>
</reference>
<feature type="region of interest" description="Disordered" evidence="3">
    <location>
        <begin position="1077"/>
        <end position="1098"/>
    </location>
</feature>
<keyword evidence="1" id="KW-0479">Metal-binding</keyword>
<keyword evidence="6" id="KW-1185">Reference proteome</keyword>
<dbReference type="AlphaFoldDB" id="A0A9P7V5A6"/>
<dbReference type="GO" id="GO:0003677">
    <property type="term" value="F:DNA binding"/>
    <property type="evidence" value="ECO:0007669"/>
    <property type="project" value="InterPro"/>
</dbReference>
<dbReference type="Proteomes" id="UP000790833">
    <property type="component" value="Unassembled WGS sequence"/>
</dbReference>
<dbReference type="GO" id="GO:0000981">
    <property type="term" value="F:DNA-binding transcription factor activity, RNA polymerase II-specific"/>
    <property type="evidence" value="ECO:0007669"/>
    <property type="project" value="InterPro"/>
</dbReference>
<feature type="domain" description="Zn(2)-C6 fungal-type" evidence="4">
    <location>
        <begin position="21"/>
        <end position="57"/>
    </location>
</feature>
<feature type="compositionally biased region" description="Low complexity" evidence="3">
    <location>
        <begin position="264"/>
        <end position="275"/>
    </location>
</feature>
<dbReference type="GO" id="GO:0009074">
    <property type="term" value="P:aromatic amino acid family catabolic process"/>
    <property type="evidence" value="ECO:0007669"/>
    <property type="project" value="TreeGrafter"/>
</dbReference>
<dbReference type="InterPro" id="IPR007219">
    <property type="entry name" value="XnlR_reg_dom"/>
</dbReference>
<gene>
    <name evidence="5" type="ORF">KQ657_003042</name>
</gene>
<feature type="region of interest" description="Disordered" evidence="3">
    <location>
        <begin position="757"/>
        <end position="791"/>
    </location>
</feature>
<protein>
    <recommendedName>
        <fullName evidence="4">Zn(2)-C6 fungal-type domain-containing protein</fullName>
    </recommendedName>
</protein>
<feature type="compositionally biased region" description="Low complexity" evidence="3">
    <location>
        <begin position="464"/>
        <end position="476"/>
    </location>
</feature>
<dbReference type="InterPro" id="IPR052780">
    <property type="entry name" value="AAA_Catabolism_Regulators"/>
</dbReference>
<evidence type="ECO:0000313" key="5">
    <source>
        <dbReference type="EMBL" id="KAG7191537.1"/>
    </source>
</evidence>
<sequence>MTNAVAFSATDPGKFKRAYRACLNCRLRKVKCDLGPADSPRQGKCARCLRERKDCVFIERKRSHMETGSEIVTTPVKPLTGTRVILRDSVDGGGKMQLVAASSSLRYNNNNNNINTGGGKLAVSQMLNHEGQEERDAVEKTRGSISGGGTGNDEGSTGGEEPEFTSHMGGALAFLANAAGSMASADERDNIDAKERALQIEQIDRSSSQTPSQREGAAETTTGNVDDGNVDNNNINNDNFVGTGSGLGSGGGSGSGSGSGSCSGSGSRTGSRTGSQSDLGGDSSTNGKKHSIPPLLNHLKHGRMIMPPAESIFATRPKAADSLGNIEYIGPLSEGGILTVEEAQRLINLFFTTMHPFFPHLPIFLRNPDILPQYPILLCAIITIASRYHPFENNVGNSLIPRHIEVHDRLWLYVQRLISQTVWAEASTRSIGTVFAFLLFTEWNPRAIHWRWADYANKAEDEGSSNSTTASTITNTEKPRGNSGGSSNASNHYEQNLAGFGAMRRSDRMGWMLIGSAVRLAQDMGFMDVSAKTFLATHIAEINSVMNISRRSMLAQSLLEIEVDDDDDDEDDNDIDNEGASKDASLFDNDNEDNYSGHKRKRKSNSSKYVEEDFDSKVFTLTEEAMRRFAAENTIKFTKPQRAQIELLQIMSLGHESLYGYKARLGELTQRQSLSVLSILSPLISSWGRKYRLLLVPITPKFQKYSQSVLQKSLLDQNSKVAVQLQDALLRESFIFEYNYLKLYIYSLALSPTKVDSNPTTATTSHNNSDGDNNSNATTTNGTSSKRRKKTVSKYLKLEEMANSTKYIEQAFNAASEMLNVANRVHRLKLLRYMPTRWLTRIVRAIAFIVKCYMTITAHKKSNNSQNQQMAFDVTVLSLSLITIEEIMHSIQRAALCLRDSSPDELHLCTRYSNILMFLYSQMKSKSKSLGVSVGPVRTTGKQQQQQSPSRPRENEHMSTTRTTTMATANSATPRVNDELRGRHSYGMPTGASGFNVEGTNFFDSSQQQLPPIPPIEYAAPTYPEQYEMFEPSPQQQQMHQLQQMQQLQQPAQLQQRQQVQQPAQLQVFSFPSLFDRVEPGPSHSTLPSDGTNSPVSGMFDEPVMEWLRNEHTIGLEFVGPWTEMIEQRLDANETFAFGEF</sequence>
<feature type="compositionally biased region" description="Low complexity" evidence="3">
    <location>
        <begin position="763"/>
        <end position="784"/>
    </location>
</feature>
<feature type="compositionally biased region" description="Acidic residues" evidence="3">
    <location>
        <begin position="564"/>
        <end position="577"/>
    </location>
</feature>
<dbReference type="GO" id="GO:0045944">
    <property type="term" value="P:positive regulation of transcription by RNA polymerase II"/>
    <property type="evidence" value="ECO:0007669"/>
    <property type="project" value="TreeGrafter"/>
</dbReference>
<feature type="compositionally biased region" description="Polar residues" evidence="3">
    <location>
        <begin position="276"/>
        <end position="286"/>
    </location>
</feature>
<feature type="compositionally biased region" description="Gly residues" evidence="3">
    <location>
        <begin position="243"/>
        <end position="263"/>
    </location>
</feature>
<feature type="compositionally biased region" description="Gly residues" evidence="3">
    <location>
        <begin position="145"/>
        <end position="158"/>
    </location>
</feature>
<dbReference type="GO" id="GO:0008270">
    <property type="term" value="F:zinc ion binding"/>
    <property type="evidence" value="ECO:0007669"/>
    <property type="project" value="InterPro"/>
</dbReference>
<evidence type="ECO:0000256" key="3">
    <source>
        <dbReference type="SAM" id="MobiDB-lite"/>
    </source>
</evidence>
<dbReference type="CDD" id="cd00067">
    <property type="entry name" value="GAL4"/>
    <property type="match status" value="1"/>
</dbReference>
<feature type="region of interest" description="Disordered" evidence="3">
    <location>
        <begin position="201"/>
        <end position="295"/>
    </location>
</feature>
<dbReference type="GO" id="GO:0005634">
    <property type="term" value="C:nucleus"/>
    <property type="evidence" value="ECO:0007669"/>
    <property type="project" value="TreeGrafter"/>
</dbReference>
<feature type="compositionally biased region" description="Polar residues" evidence="3">
    <location>
        <begin position="1083"/>
        <end position="1096"/>
    </location>
</feature>
<comment type="caution">
    <text evidence="5">The sequence shown here is derived from an EMBL/GenBank/DDBJ whole genome shotgun (WGS) entry which is preliminary data.</text>
</comment>
<dbReference type="Gene3D" id="4.10.240.10">
    <property type="entry name" value="Zn(2)-C6 fungal-type DNA-binding domain"/>
    <property type="match status" value="1"/>
</dbReference>
<dbReference type="SMART" id="SM00906">
    <property type="entry name" value="Fungal_trans"/>
    <property type="match status" value="1"/>
</dbReference>
<dbReference type="PROSITE" id="PS00463">
    <property type="entry name" value="ZN2_CY6_FUNGAL_1"/>
    <property type="match status" value="1"/>
</dbReference>
<name>A0A9P7V5A6_9ASCO</name>
<dbReference type="EMBL" id="JAHMUF010000027">
    <property type="protein sequence ID" value="KAG7191537.1"/>
    <property type="molecule type" value="Genomic_DNA"/>
</dbReference>
<evidence type="ECO:0000259" key="4">
    <source>
        <dbReference type="PROSITE" id="PS50048"/>
    </source>
</evidence>
<dbReference type="Pfam" id="PF00172">
    <property type="entry name" value="Zn_clus"/>
    <property type="match status" value="1"/>
</dbReference>